<feature type="domain" description="Sigma-54 factor interaction" evidence="3">
    <location>
        <begin position="204"/>
        <end position="415"/>
    </location>
</feature>
<dbReference type="KEGG" id="ocy:OSSY52_19040"/>
<keyword evidence="5" id="KW-1185">Reference proteome</keyword>
<evidence type="ECO:0000313" key="4">
    <source>
        <dbReference type="EMBL" id="BBE31763.1"/>
    </source>
</evidence>
<proteinExistence type="predicted"/>
<accession>A0A7G1G9T3</accession>
<dbReference type="InterPro" id="IPR002078">
    <property type="entry name" value="Sigma_54_int"/>
</dbReference>
<organism evidence="4 5">
    <name type="scientific">Tepiditoga spiralis</name>
    <dbReference type="NCBI Taxonomy" id="2108365"/>
    <lineage>
        <taxon>Bacteria</taxon>
        <taxon>Thermotogati</taxon>
        <taxon>Thermotogota</taxon>
        <taxon>Thermotogae</taxon>
        <taxon>Petrotogales</taxon>
        <taxon>Petrotogaceae</taxon>
        <taxon>Tepiditoga</taxon>
    </lineage>
</organism>
<dbReference type="Pfam" id="PF00158">
    <property type="entry name" value="Sigma54_activat"/>
    <property type="match status" value="1"/>
</dbReference>
<dbReference type="PROSITE" id="PS00675">
    <property type="entry name" value="SIGMA54_INTERACT_1"/>
    <property type="match status" value="1"/>
</dbReference>
<keyword evidence="1" id="KW-0547">Nucleotide-binding</keyword>
<sequence>MIYIEEEYEDLIKPIKNYLKKQFKSKEENIDISKFFTKEFNKCTIYIGNIDKYNKYKEEFKEIEPKKIILIIDKYLEKNILENFFNYNIIGVFRKNKLNTEYEEIGKLEKLLKNEIRKLTYTKLEKEDKFYIKRIAYKNIKNWKFNPEFDNIEEFYRKRKYISIFLDITMQKFSRQIRTILNDFYEFKENYENTKEKTFNVFPTLLIEGETGTGKSLIADIISDNLLFGETAYKFSLVNIEKNLIDSELFGYKKGAFTGADKDKPGRIVSHKEELIFLDEISEIPIETQTKLLLYFDDNKVLPEGSDGEPEYAPAFIICATNKNIKEEINKGNFRSDLYHRFKYKIKIPSLRERKEDIRFLINFILLNPFINKYDKENKIYKVDKISLEAIEKLENYDYPGNFRELESILREALNIAYFEKQDIILPKHINI</sequence>
<dbReference type="InParanoid" id="A0A7G1G9T3"/>
<dbReference type="PROSITE" id="PS50045">
    <property type="entry name" value="SIGMA54_INTERACT_4"/>
    <property type="match status" value="1"/>
</dbReference>
<dbReference type="GO" id="GO:0006355">
    <property type="term" value="P:regulation of DNA-templated transcription"/>
    <property type="evidence" value="ECO:0007669"/>
    <property type="project" value="InterPro"/>
</dbReference>
<protein>
    <recommendedName>
        <fullName evidence="3">Sigma-54 factor interaction domain-containing protein</fullName>
    </recommendedName>
</protein>
<dbReference type="PANTHER" id="PTHR32071">
    <property type="entry name" value="TRANSCRIPTIONAL REGULATORY PROTEIN"/>
    <property type="match status" value="1"/>
</dbReference>
<evidence type="ECO:0000313" key="5">
    <source>
        <dbReference type="Proteomes" id="UP000516361"/>
    </source>
</evidence>
<dbReference type="EMBL" id="AP018712">
    <property type="protein sequence ID" value="BBE31763.1"/>
    <property type="molecule type" value="Genomic_DNA"/>
</dbReference>
<dbReference type="Gene3D" id="3.40.50.300">
    <property type="entry name" value="P-loop containing nucleotide triphosphate hydrolases"/>
    <property type="match status" value="1"/>
</dbReference>
<evidence type="ECO:0000259" key="3">
    <source>
        <dbReference type="PROSITE" id="PS50045"/>
    </source>
</evidence>
<dbReference type="SMART" id="SM00382">
    <property type="entry name" value="AAA"/>
    <property type="match status" value="1"/>
</dbReference>
<dbReference type="RefSeq" id="WP_190614523.1">
    <property type="nucleotide sequence ID" value="NZ_AP018712.1"/>
</dbReference>
<dbReference type="InterPro" id="IPR058031">
    <property type="entry name" value="AAA_lid_NorR"/>
</dbReference>
<gene>
    <name evidence="4" type="ORF">OSSY52_19040</name>
</gene>
<dbReference type="SUPFAM" id="SSF52540">
    <property type="entry name" value="P-loop containing nucleoside triphosphate hydrolases"/>
    <property type="match status" value="1"/>
</dbReference>
<evidence type="ECO:0000256" key="2">
    <source>
        <dbReference type="ARBA" id="ARBA00022840"/>
    </source>
</evidence>
<evidence type="ECO:0000256" key="1">
    <source>
        <dbReference type="ARBA" id="ARBA00022741"/>
    </source>
</evidence>
<dbReference type="Pfam" id="PF25601">
    <property type="entry name" value="AAA_lid_14"/>
    <property type="match status" value="1"/>
</dbReference>
<dbReference type="GO" id="GO:0005524">
    <property type="term" value="F:ATP binding"/>
    <property type="evidence" value="ECO:0007669"/>
    <property type="project" value="UniProtKB-KW"/>
</dbReference>
<dbReference type="Gene3D" id="1.10.8.60">
    <property type="match status" value="1"/>
</dbReference>
<dbReference type="InterPro" id="IPR025662">
    <property type="entry name" value="Sigma_54_int_dom_ATP-bd_1"/>
</dbReference>
<keyword evidence="2" id="KW-0067">ATP-binding</keyword>
<dbReference type="InterPro" id="IPR003593">
    <property type="entry name" value="AAA+_ATPase"/>
</dbReference>
<dbReference type="AlphaFoldDB" id="A0A7G1G9T3"/>
<dbReference type="Proteomes" id="UP000516361">
    <property type="component" value="Chromosome"/>
</dbReference>
<reference evidence="4 5" key="1">
    <citation type="submission" date="2018-06" db="EMBL/GenBank/DDBJ databases">
        <title>Genome sequencing of Oceanotoga sp. sy52.</title>
        <authorList>
            <person name="Mori K."/>
        </authorList>
    </citation>
    <scope>NUCLEOTIDE SEQUENCE [LARGE SCALE GENOMIC DNA]</scope>
    <source>
        <strain evidence="5">sy52</strain>
    </source>
</reference>
<name>A0A7G1G9T3_9BACT</name>
<dbReference type="CDD" id="cd00009">
    <property type="entry name" value="AAA"/>
    <property type="match status" value="1"/>
</dbReference>
<dbReference type="InterPro" id="IPR027417">
    <property type="entry name" value="P-loop_NTPase"/>
</dbReference>